<dbReference type="AlphaFoldDB" id="A0A3B0X8Q9"/>
<reference evidence="1" key="1">
    <citation type="submission" date="2018-06" db="EMBL/GenBank/DDBJ databases">
        <authorList>
            <person name="Zhirakovskaya E."/>
        </authorList>
    </citation>
    <scope>NUCLEOTIDE SEQUENCE</scope>
</reference>
<proteinExistence type="predicted"/>
<accession>A0A3B0X8Q9</accession>
<evidence type="ECO:0000313" key="1">
    <source>
        <dbReference type="EMBL" id="VAW59842.1"/>
    </source>
</evidence>
<name>A0A3B0X8Q9_9ZZZZ</name>
<organism evidence="1">
    <name type="scientific">hydrothermal vent metagenome</name>
    <dbReference type="NCBI Taxonomy" id="652676"/>
    <lineage>
        <taxon>unclassified sequences</taxon>
        <taxon>metagenomes</taxon>
        <taxon>ecological metagenomes</taxon>
    </lineage>
</organism>
<sequence>MQALFSTPLLGVSVVKWLEISAFFIPLYEPGSCADFRDSTDFSRFMRVILD</sequence>
<dbReference type="EMBL" id="UOFG01000099">
    <property type="protein sequence ID" value="VAW59842.1"/>
    <property type="molecule type" value="Genomic_DNA"/>
</dbReference>
<gene>
    <name evidence="1" type="ORF">MNBD_GAMMA11-115</name>
</gene>
<protein>
    <submittedName>
        <fullName evidence="1">Uncharacterized protein</fullName>
    </submittedName>
</protein>